<dbReference type="OrthoDB" id="9764638at2"/>
<dbReference type="NCBIfam" id="TIGR01930">
    <property type="entry name" value="AcCoA-C-Actrans"/>
    <property type="match status" value="1"/>
</dbReference>
<evidence type="ECO:0000259" key="7">
    <source>
        <dbReference type="Pfam" id="PF00108"/>
    </source>
</evidence>
<dbReference type="InterPro" id="IPR002155">
    <property type="entry name" value="Thiolase"/>
</dbReference>
<gene>
    <name evidence="9" type="ORF">FM110_12425</name>
</gene>
<dbReference type="Gene3D" id="3.40.47.10">
    <property type="match status" value="1"/>
</dbReference>
<evidence type="ECO:0000313" key="9">
    <source>
        <dbReference type="EMBL" id="SLM95207.1"/>
    </source>
</evidence>
<dbReference type="InterPro" id="IPR020610">
    <property type="entry name" value="Thiolase_AS"/>
</dbReference>
<proteinExistence type="inferred from homology"/>
<evidence type="ECO:0000256" key="1">
    <source>
        <dbReference type="ARBA" id="ARBA00010982"/>
    </source>
</evidence>
<feature type="region of interest" description="Disordered" evidence="6">
    <location>
        <begin position="140"/>
        <end position="164"/>
    </location>
</feature>
<dbReference type="CDD" id="cd00751">
    <property type="entry name" value="thiolase"/>
    <property type="match status" value="1"/>
</dbReference>
<feature type="active site" description="Acyl-thioester intermediate" evidence="4">
    <location>
        <position position="90"/>
    </location>
</feature>
<feature type="active site" description="Proton acceptor" evidence="4">
    <location>
        <position position="360"/>
    </location>
</feature>
<dbReference type="NCBIfam" id="NF005890">
    <property type="entry name" value="PRK07851.1"/>
    <property type="match status" value="1"/>
</dbReference>
<accession>A0A1X6X9J0</accession>
<evidence type="ECO:0000256" key="2">
    <source>
        <dbReference type="ARBA" id="ARBA00022679"/>
    </source>
</evidence>
<dbReference type="PROSITE" id="PS00737">
    <property type="entry name" value="THIOLASE_2"/>
    <property type="match status" value="1"/>
</dbReference>
<evidence type="ECO:0000313" key="10">
    <source>
        <dbReference type="Proteomes" id="UP000195981"/>
    </source>
</evidence>
<comment type="similarity">
    <text evidence="1 5">Belongs to the thiolase-like superfamily. Thiolase family.</text>
</comment>
<dbReference type="PANTHER" id="PTHR18919">
    <property type="entry name" value="ACETYL-COA C-ACYLTRANSFERASE"/>
    <property type="match status" value="1"/>
</dbReference>
<keyword evidence="10" id="KW-1185">Reference proteome</keyword>
<dbReference type="InterPro" id="IPR020617">
    <property type="entry name" value="Thiolase_C"/>
</dbReference>
<evidence type="ECO:0000256" key="3">
    <source>
        <dbReference type="ARBA" id="ARBA00023315"/>
    </source>
</evidence>
<evidence type="ECO:0000256" key="4">
    <source>
        <dbReference type="PIRSR" id="PIRSR000429-1"/>
    </source>
</evidence>
<dbReference type="EC" id="2.3.1.16" evidence="9"/>
<dbReference type="Pfam" id="PF00108">
    <property type="entry name" value="Thiolase_N"/>
    <property type="match status" value="1"/>
</dbReference>
<keyword evidence="2 5" id="KW-0808">Transferase</keyword>
<protein>
    <submittedName>
        <fullName evidence="9">3-ketoacyl-CoA thiolase @ Acetyl-CoA acetyltransferase</fullName>
        <ecNumber evidence="9">2.3.1.16</ecNumber>
        <ecNumber evidence="9">2.3.1.9</ecNumber>
    </submittedName>
</protein>
<keyword evidence="3 5" id="KW-0012">Acyltransferase</keyword>
<dbReference type="InterPro" id="IPR020613">
    <property type="entry name" value="Thiolase_CS"/>
</dbReference>
<evidence type="ECO:0000256" key="5">
    <source>
        <dbReference type="RuleBase" id="RU003557"/>
    </source>
</evidence>
<dbReference type="AlphaFoldDB" id="A0A1X6X9J0"/>
<dbReference type="EMBL" id="FWFG01000108">
    <property type="protein sequence ID" value="SLM95207.1"/>
    <property type="molecule type" value="Genomic_DNA"/>
</dbReference>
<dbReference type="EC" id="2.3.1.9" evidence="9"/>
<sequence length="406" mass="42966">MPEAVIVAATRSPIGRARKGSLASLRPDELAAQTIRAALDQVPQLDVRDIDDLQLGCALPEGYQGGNLARTVALRLGLDAVPAATVTRFCASSLETTRAAFHAIRSGEADVIISAGVESLSHLSGKLLPDEARNPYFAQAGERTARRAREEERTPWHDPREDGEVPDAYIEMGQTAENVAELRHVSRAAQDEYAVRSQNRAEEAVASGFFAREICPVTLPDGTVVAADDSPRPGVTEDAVAALQPAFREHGTVTAGNCCPLSDGAAALVIMSEDRARDLGITPLARIVATGVSALSPEIMGLGPVQASRRALRRAGLTMEDIDLVELNEAFAAQVIPSAEDLDIPEDKLNVHGGAIALGHPWGSTGARMITTLLNGLETRGERRGLATLCIGGGQGMALIVERSEQ</sequence>
<organism evidence="9 10">
    <name type="scientific">Brachybacterium nesterenkovii</name>
    <dbReference type="NCBI Taxonomy" id="47847"/>
    <lineage>
        <taxon>Bacteria</taxon>
        <taxon>Bacillati</taxon>
        <taxon>Actinomycetota</taxon>
        <taxon>Actinomycetes</taxon>
        <taxon>Micrococcales</taxon>
        <taxon>Dermabacteraceae</taxon>
        <taxon>Brachybacterium</taxon>
    </lineage>
</organism>
<feature type="compositionally biased region" description="Basic and acidic residues" evidence="6">
    <location>
        <begin position="143"/>
        <end position="163"/>
    </location>
</feature>
<dbReference type="SUPFAM" id="SSF53901">
    <property type="entry name" value="Thiolase-like"/>
    <property type="match status" value="2"/>
</dbReference>
<name>A0A1X6X9J0_9MICO</name>
<reference evidence="9 10" key="1">
    <citation type="submission" date="2017-02" db="EMBL/GenBank/DDBJ databases">
        <authorList>
            <person name="Peterson S.W."/>
        </authorList>
    </citation>
    <scope>NUCLEOTIDE SEQUENCE [LARGE SCALE GENOMIC DNA]</scope>
    <source>
        <strain evidence="9 10">CIP104813</strain>
    </source>
</reference>
<evidence type="ECO:0000259" key="8">
    <source>
        <dbReference type="Pfam" id="PF02803"/>
    </source>
</evidence>
<dbReference type="InterPro" id="IPR016039">
    <property type="entry name" value="Thiolase-like"/>
</dbReference>
<dbReference type="InterPro" id="IPR020616">
    <property type="entry name" value="Thiolase_N"/>
</dbReference>
<feature type="domain" description="Thiolase N-terminal" evidence="7">
    <location>
        <begin position="5"/>
        <end position="274"/>
    </location>
</feature>
<dbReference type="GO" id="GO:0003985">
    <property type="term" value="F:acetyl-CoA C-acetyltransferase activity"/>
    <property type="evidence" value="ECO:0007669"/>
    <property type="project" value="UniProtKB-EC"/>
</dbReference>
<dbReference type="PANTHER" id="PTHR18919:SF134">
    <property type="entry name" value="BETA-KETOACYL COA THIOLASE FADA3-RELATED"/>
    <property type="match status" value="1"/>
</dbReference>
<dbReference type="PROSITE" id="PS00099">
    <property type="entry name" value="THIOLASE_3"/>
    <property type="match status" value="1"/>
</dbReference>
<evidence type="ECO:0000256" key="6">
    <source>
        <dbReference type="SAM" id="MobiDB-lite"/>
    </source>
</evidence>
<feature type="active site" description="Proton acceptor" evidence="4">
    <location>
        <position position="390"/>
    </location>
</feature>
<dbReference type="Pfam" id="PF02803">
    <property type="entry name" value="Thiolase_C"/>
    <property type="match status" value="1"/>
</dbReference>
<feature type="domain" description="Thiolase C-terminal" evidence="8">
    <location>
        <begin position="282"/>
        <end position="403"/>
    </location>
</feature>
<dbReference type="PIRSF" id="PIRSF000429">
    <property type="entry name" value="Ac-CoA_Ac_transf"/>
    <property type="match status" value="1"/>
</dbReference>
<dbReference type="RefSeq" id="WP_087105069.1">
    <property type="nucleotide sequence ID" value="NZ_FWFG01000108.1"/>
</dbReference>
<dbReference type="FunFam" id="3.40.47.10:FF:000013">
    <property type="entry name" value="Acetyl-CoA acetyltransferase"/>
    <property type="match status" value="1"/>
</dbReference>
<dbReference type="Proteomes" id="UP000195981">
    <property type="component" value="Unassembled WGS sequence"/>
</dbReference>